<feature type="region of interest" description="Disordered" evidence="8">
    <location>
        <begin position="215"/>
        <end position="270"/>
    </location>
</feature>
<feature type="compositionally biased region" description="Polar residues" evidence="8">
    <location>
        <begin position="26"/>
        <end position="35"/>
    </location>
</feature>
<evidence type="ECO:0000313" key="10">
    <source>
        <dbReference type="EMBL" id="EGO19188.1"/>
    </source>
</evidence>
<reference evidence="10" key="1">
    <citation type="submission" date="2011-04" db="EMBL/GenBank/DDBJ databases">
        <title>Evolution of plant cell wall degrading machinery underlies the functional diversity of forest fungi.</title>
        <authorList>
            <consortium name="US DOE Joint Genome Institute (JGI-PGF)"/>
            <person name="Eastwood D.C."/>
            <person name="Floudas D."/>
            <person name="Binder M."/>
            <person name="Majcherczyk A."/>
            <person name="Schneider P."/>
            <person name="Aerts A."/>
            <person name="Asiegbu F.O."/>
            <person name="Baker S.E."/>
            <person name="Barry K."/>
            <person name="Bendiksby M."/>
            <person name="Blumentritt M."/>
            <person name="Coutinho P.M."/>
            <person name="Cullen D."/>
            <person name="Cullen D."/>
            <person name="Gathman A."/>
            <person name="Goodell B."/>
            <person name="Henrissat B."/>
            <person name="Ihrmark K."/>
            <person name="Kauserud H."/>
            <person name="Kohler A."/>
            <person name="LaButti K."/>
            <person name="Lapidus A."/>
            <person name="Lavin J.L."/>
            <person name="Lee Y.-H."/>
            <person name="Lindquist E."/>
            <person name="Lilly W."/>
            <person name="Lucas S."/>
            <person name="Morin E."/>
            <person name="Murat C."/>
            <person name="Oguiza J.A."/>
            <person name="Park J."/>
            <person name="Pisabarro A.G."/>
            <person name="Riley R."/>
            <person name="Rosling A."/>
            <person name="Salamov A."/>
            <person name="Schmidt O."/>
            <person name="Schmutz J."/>
            <person name="Skrede I."/>
            <person name="Stenlid J."/>
            <person name="Wiebenga A."/>
            <person name="Xie X."/>
            <person name="Kues U."/>
            <person name="Hibbett D.S."/>
            <person name="Hoffmeister D."/>
            <person name="Hogberg N."/>
            <person name="Martin F."/>
            <person name="Grigoriev I.V."/>
            <person name="Watkinson S.C."/>
        </authorList>
    </citation>
    <scope>NUCLEOTIDE SEQUENCE</scope>
    <source>
        <strain evidence="10">S7.9</strain>
    </source>
</reference>
<dbReference type="KEGG" id="sla:SERLADRAFT_364031"/>
<dbReference type="AlphaFoldDB" id="F8PBY5"/>
<keyword evidence="5 7" id="KW-0694">RNA-binding</keyword>
<dbReference type="SUPFAM" id="SSF54928">
    <property type="entry name" value="RNA-binding domain, RBD"/>
    <property type="match status" value="1"/>
</dbReference>
<dbReference type="OrthoDB" id="442677at2759"/>
<dbReference type="GO" id="GO:0005730">
    <property type="term" value="C:nucleolus"/>
    <property type="evidence" value="ECO:0007669"/>
    <property type="project" value="UniProtKB-SubCell"/>
</dbReference>
<evidence type="ECO:0000256" key="1">
    <source>
        <dbReference type="ARBA" id="ARBA00002475"/>
    </source>
</evidence>
<dbReference type="PROSITE" id="PS50102">
    <property type="entry name" value="RRM"/>
    <property type="match status" value="1"/>
</dbReference>
<organism>
    <name type="scientific">Serpula lacrymans var. lacrymans (strain S7.9)</name>
    <name type="common">Dry rot fungus</name>
    <dbReference type="NCBI Taxonomy" id="578457"/>
    <lineage>
        <taxon>Eukaryota</taxon>
        <taxon>Fungi</taxon>
        <taxon>Dikarya</taxon>
        <taxon>Basidiomycota</taxon>
        <taxon>Agaricomycotina</taxon>
        <taxon>Agaricomycetes</taxon>
        <taxon>Agaricomycetidae</taxon>
        <taxon>Boletales</taxon>
        <taxon>Coniophorineae</taxon>
        <taxon>Serpulaceae</taxon>
        <taxon>Serpula</taxon>
    </lineage>
</organism>
<comment type="subcellular location">
    <subcellularLocation>
        <location evidence="2">Nucleus</location>
        <location evidence="2">Nucleolus</location>
    </subcellularLocation>
</comment>
<dbReference type="PANTHER" id="PTHR23236">
    <property type="entry name" value="EUKARYOTIC TRANSLATION INITIATION FACTOR 4B/4H"/>
    <property type="match status" value="1"/>
</dbReference>
<dbReference type="InterPro" id="IPR012677">
    <property type="entry name" value="Nucleotide-bd_a/b_plait_sf"/>
</dbReference>
<feature type="region of interest" description="Disordered" evidence="8">
    <location>
        <begin position="472"/>
        <end position="592"/>
    </location>
</feature>
<accession>F8PBY5</accession>
<gene>
    <name evidence="10" type="ORF">SERLADRAFT_364031</name>
</gene>
<evidence type="ECO:0000256" key="3">
    <source>
        <dbReference type="ARBA" id="ARBA00007077"/>
    </source>
</evidence>
<dbReference type="RefSeq" id="XP_007323909.1">
    <property type="nucleotide sequence ID" value="XM_007323847.1"/>
</dbReference>
<sequence length="592" mass="64909">MSLSTFLLGKKASKVIDKDLDALFQTHNSTNSNVAPVSPAPGASDRKRKLKEGGERKEKKRSKATKDEDETMDKPASPKKEKSTKSPKQKGHSKKVAKEVKESDEENSDLEKSYPSTSKQASQKGVDVDSDSDEEGDPSKLVHEALAKDGSSNKKGSTGSKAKYIPEDETPEQRDARTIFVGNLSVNVAQKKTLLKQFQRHIISHVPTAKIESTRFRSAAFQNPTSKLPGDDDDDSKSKSSKGRQHDRDRTTSWRSSKPDEDDFKTDEKKFLTPNQKKKIAFINHEFHPSADSVNAYVVFSHPLPAASRAPNVPPPAPVMDPYEAARLAVETCNGTIFMDRMIRVDFASKTAAQVAVASAAAISGAMVGDPKLSVFVGNLDFASKEEDLRVFFEGIVSAERGAPDGETDVGEKLKSWVTRVRIVRDKDTQLGKGFAYVQFADRECVDEVLALEEGKLKFAKRKLRVQRCKTVPGKTLSSSKTSSAKAASASASHSTSVPIIPKGDPSLGAKLAHLSKEDRKKAKSSDSDRLARRMAKKKARNVLAKQGVKVQVKDRERVRKSGPAKTIRAPKKESKGRARSDKSIAKRNLKK</sequence>
<dbReference type="Proteomes" id="UP000008064">
    <property type="component" value="Unassembled WGS sequence"/>
</dbReference>
<feature type="compositionally biased region" description="Basic and acidic residues" evidence="8">
    <location>
        <begin position="72"/>
        <end position="84"/>
    </location>
</feature>
<feature type="compositionally biased region" description="Low complexity" evidence="8">
    <location>
        <begin position="478"/>
        <end position="497"/>
    </location>
</feature>
<dbReference type="PANTHER" id="PTHR23236:SF25">
    <property type="entry name" value="RNA-BINDING PROTEIN 34"/>
    <property type="match status" value="1"/>
</dbReference>
<dbReference type="GO" id="GO:0019843">
    <property type="term" value="F:rRNA binding"/>
    <property type="evidence" value="ECO:0007669"/>
    <property type="project" value="TreeGrafter"/>
</dbReference>
<feature type="compositionally biased region" description="Polar residues" evidence="8">
    <location>
        <begin position="114"/>
        <end position="123"/>
    </location>
</feature>
<feature type="region of interest" description="Disordered" evidence="8">
    <location>
        <begin position="26"/>
        <end position="176"/>
    </location>
</feature>
<dbReference type="InterPro" id="IPR000504">
    <property type="entry name" value="RRM_dom"/>
</dbReference>
<comment type="similarity">
    <text evidence="3">Belongs to the RRM RBM34 family.</text>
</comment>
<dbReference type="InterPro" id="IPR035979">
    <property type="entry name" value="RBD_domain_sf"/>
</dbReference>
<evidence type="ECO:0000256" key="2">
    <source>
        <dbReference type="ARBA" id="ARBA00004604"/>
    </source>
</evidence>
<evidence type="ECO:0000256" key="4">
    <source>
        <dbReference type="ARBA" id="ARBA00015520"/>
    </source>
</evidence>
<dbReference type="HOGENOM" id="CLU_018832_0_0_1"/>
<keyword evidence="6" id="KW-0539">Nucleus</keyword>
<feature type="compositionally biased region" description="Basic and acidic residues" evidence="8">
    <location>
        <begin position="137"/>
        <end position="147"/>
    </location>
</feature>
<dbReference type="EMBL" id="GL945444">
    <property type="protein sequence ID" value="EGO19188.1"/>
    <property type="molecule type" value="Genomic_DNA"/>
</dbReference>
<evidence type="ECO:0000256" key="5">
    <source>
        <dbReference type="ARBA" id="ARBA00022884"/>
    </source>
</evidence>
<evidence type="ECO:0000256" key="6">
    <source>
        <dbReference type="ARBA" id="ARBA00023242"/>
    </source>
</evidence>
<protein>
    <recommendedName>
        <fullName evidence="4">Nucleolar protein 12</fullName>
    </recommendedName>
</protein>
<proteinExistence type="inferred from homology"/>
<evidence type="ECO:0000256" key="7">
    <source>
        <dbReference type="PROSITE-ProRule" id="PRU00176"/>
    </source>
</evidence>
<feature type="compositionally biased region" description="Basic and acidic residues" evidence="8">
    <location>
        <begin position="571"/>
        <end position="585"/>
    </location>
</feature>
<dbReference type="Gene3D" id="3.30.70.330">
    <property type="match status" value="2"/>
</dbReference>
<evidence type="ECO:0000259" key="9">
    <source>
        <dbReference type="PROSITE" id="PS50102"/>
    </source>
</evidence>
<feature type="compositionally biased region" description="Basic residues" evidence="8">
    <location>
        <begin position="85"/>
        <end position="95"/>
    </location>
</feature>
<feature type="domain" description="RRM" evidence="9">
    <location>
        <begin position="373"/>
        <end position="471"/>
    </location>
</feature>
<dbReference type="SMART" id="SM00360">
    <property type="entry name" value="RRM"/>
    <property type="match status" value="1"/>
</dbReference>
<feature type="compositionally biased region" description="Low complexity" evidence="8">
    <location>
        <begin position="148"/>
        <end position="163"/>
    </location>
</feature>
<dbReference type="GeneID" id="18810025"/>
<evidence type="ECO:0000256" key="8">
    <source>
        <dbReference type="SAM" id="MobiDB-lite"/>
    </source>
</evidence>
<dbReference type="GO" id="GO:0000463">
    <property type="term" value="P:maturation of LSU-rRNA from tricistronic rRNA transcript (SSU-rRNA, 5.8S rRNA, LSU-rRNA)"/>
    <property type="evidence" value="ECO:0007669"/>
    <property type="project" value="TreeGrafter"/>
</dbReference>
<name>F8PBY5_SERL9</name>
<comment type="function">
    <text evidence="1">Involved in pre-25S rRNA processing.</text>
</comment>
<feature type="compositionally biased region" description="Basic and acidic residues" evidence="8">
    <location>
        <begin position="515"/>
        <end position="532"/>
    </location>
</feature>